<organism evidence="2 3">
    <name type="scientific">Plectus sambesii</name>
    <dbReference type="NCBI Taxonomy" id="2011161"/>
    <lineage>
        <taxon>Eukaryota</taxon>
        <taxon>Metazoa</taxon>
        <taxon>Ecdysozoa</taxon>
        <taxon>Nematoda</taxon>
        <taxon>Chromadorea</taxon>
        <taxon>Plectida</taxon>
        <taxon>Plectina</taxon>
        <taxon>Plectoidea</taxon>
        <taxon>Plectidae</taxon>
        <taxon>Plectus</taxon>
    </lineage>
</organism>
<dbReference type="Proteomes" id="UP000887566">
    <property type="component" value="Unplaced"/>
</dbReference>
<sequence length="54" mass="6501">MAEKFNRRVKDEPLDEDENQGEQINESHPPIKQEYYNYSQAAQDEHADQYEEDK</sequence>
<name>A0A914VFG2_9BILA</name>
<protein>
    <submittedName>
        <fullName evidence="3">Uncharacterized protein</fullName>
    </submittedName>
</protein>
<feature type="region of interest" description="Disordered" evidence="1">
    <location>
        <begin position="1"/>
        <end position="32"/>
    </location>
</feature>
<accession>A0A914VFG2</accession>
<reference evidence="3" key="1">
    <citation type="submission" date="2022-11" db="UniProtKB">
        <authorList>
            <consortium name="WormBaseParasite"/>
        </authorList>
    </citation>
    <scope>IDENTIFICATION</scope>
</reference>
<proteinExistence type="predicted"/>
<evidence type="ECO:0000256" key="1">
    <source>
        <dbReference type="SAM" id="MobiDB-lite"/>
    </source>
</evidence>
<dbReference type="AlphaFoldDB" id="A0A914VFG2"/>
<dbReference type="WBParaSite" id="PSAMB.scaffold1893size32008.g15534.t1">
    <property type="protein sequence ID" value="PSAMB.scaffold1893size32008.g15534.t1"/>
    <property type="gene ID" value="PSAMB.scaffold1893size32008.g15534"/>
</dbReference>
<keyword evidence="2" id="KW-1185">Reference proteome</keyword>
<feature type="compositionally biased region" description="Basic and acidic residues" evidence="1">
    <location>
        <begin position="1"/>
        <end position="12"/>
    </location>
</feature>
<evidence type="ECO:0000313" key="2">
    <source>
        <dbReference type="Proteomes" id="UP000887566"/>
    </source>
</evidence>
<evidence type="ECO:0000313" key="3">
    <source>
        <dbReference type="WBParaSite" id="PSAMB.scaffold1893size32008.g15534.t1"/>
    </source>
</evidence>